<dbReference type="EMBL" id="JBJKTR010000013">
    <property type="protein sequence ID" value="KAL3348313.1"/>
    <property type="molecule type" value="Genomic_DNA"/>
</dbReference>
<evidence type="ECO:0000256" key="11">
    <source>
        <dbReference type="ARBA" id="ARBA00047928"/>
    </source>
</evidence>
<dbReference type="GO" id="GO:0030599">
    <property type="term" value="F:pectinesterase activity"/>
    <property type="evidence" value="ECO:0007669"/>
    <property type="project" value="UniProtKB-UniRule"/>
</dbReference>
<dbReference type="Gene3D" id="2.160.20.10">
    <property type="entry name" value="Single-stranded right-handed beta-helix, Pectin lyase-like"/>
    <property type="match status" value="1"/>
</dbReference>
<comment type="pathway">
    <text evidence="2 13">Glycan metabolism; pectin degradation; 2-dehydro-3-deoxy-D-gluconate from pectin: step 1/5.</text>
</comment>
<comment type="catalytic activity">
    <reaction evidence="11 13">
        <text>[(1-&gt;4)-alpha-D-galacturonosyl methyl ester](n) + n H2O = [(1-&gt;4)-alpha-D-galacturonosyl](n) + n methanol + n H(+)</text>
        <dbReference type="Rhea" id="RHEA:22380"/>
        <dbReference type="Rhea" id="RHEA-COMP:14570"/>
        <dbReference type="Rhea" id="RHEA-COMP:14573"/>
        <dbReference type="ChEBI" id="CHEBI:15377"/>
        <dbReference type="ChEBI" id="CHEBI:15378"/>
        <dbReference type="ChEBI" id="CHEBI:17790"/>
        <dbReference type="ChEBI" id="CHEBI:140522"/>
        <dbReference type="ChEBI" id="CHEBI:140523"/>
        <dbReference type="EC" id="3.1.1.11"/>
    </reaction>
</comment>
<evidence type="ECO:0000256" key="13">
    <source>
        <dbReference type="RuleBase" id="RU000589"/>
    </source>
</evidence>
<evidence type="ECO:0000256" key="12">
    <source>
        <dbReference type="PROSITE-ProRule" id="PRU10040"/>
    </source>
</evidence>
<comment type="similarity">
    <text evidence="4">In the C-terminal section; belongs to the pectinesterase family.</text>
</comment>
<dbReference type="InterPro" id="IPR012334">
    <property type="entry name" value="Pectin_lyas_fold"/>
</dbReference>
<dbReference type="AlphaFoldDB" id="A0ABD2SWI8"/>
<dbReference type="SUPFAM" id="SSF51126">
    <property type="entry name" value="Pectin lyase-like"/>
    <property type="match status" value="1"/>
</dbReference>
<keyword evidence="15" id="KW-1133">Transmembrane helix</keyword>
<comment type="similarity">
    <text evidence="3">In the N-terminal section; belongs to the PMEI family.</text>
</comment>
<comment type="caution">
    <text evidence="17">The sequence shown here is derived from an EMBL/GenBank/DDBJ whole genome shotgun (WGS) entry which is preliminary data.</text>
</comment>
<dbReference type="Pfam" id="PF01095">
    <property type="entry name" value="Pectinesterase"/>
    <property type="match status" value="1"/>
</dbReference>
<name>A0ABD2SWI8_9SOLN</name>
<keyword evidence="10" id="KW-0961">Cell wall biogenesis/degradation</keyword>
<keyword evidence="6" id="KW-0134">Cell wall</keyword>
<dbReference type="Proteomes" id="UP001627284">
    <property type="component" value="Unassembled WGS sequence"/>
</dbReference>
<evidence type="ECO:0000313" key="17">
    <source>
        <dbReference type="EMBL" id="KAL3348313.1"/>
    </source>
</evidence>
<evidence type="ECO:0000256" key="9">
    <source>
        <dbReference type="ARBA" id="ARBA00023085"/>
    </source>
</evidence>
<dbReference type="EC" id="3.1.1.11" evidence="5 13"/>
<feature type="transmembrane region" description="Helical" evidence="15">
    <location>
        <begin position="38"/>
        <end position="63"/>
    </location>
</feature>
<organism evidence="17 18">
    <name type="scientific">Solanum stoloniferum</name>
    <dbReference type="NCBI Taxonomy" id="62892"/>
    <lineage>
        <taxon>Eukaryota</taxon>
        <taxon>Viridiplantae</taxon>
        <taxon>Streptophyta</taxon>
        <taxon>Embryophyta</taxon>
        <taxon>Tracheophyta</taxon>
        <taxon>Spermatophyta</taxon>
        <taxon>Magnoliopsida</taxon>
        <taxon>eudicotyledons</taxon>
        <taxon>Gunneridae</taxon>
        <taxon>Pentapetalae</taxon>
        <taxon>asterids</taxon>
        <taxon>lamiids</taxon>
        <taxon>Solanales</taxon>
        <taxon>Solanaceae</taxon>
        <taxon>Solanoideae</taxon>
        <taxon>Solaneae</taxon>
        <taxon>Solanum</taxon>
    </lineage>
</organism>
<dbReference type="InterPro" id="IPR033131">
    <property type="entry name" value="Pectinesterase_Asp_AS"/>
</dbReference>
<dbReference type="InterPro" id="IPR000070">
    <property type="entry name" value="Pectinesterase_cat"/>
</dbReference>
<keyword evidence="9 13" id="KW-0063">Aspartyl esterase</keyword>
<dbReference type="PANTHER" id="PTHR31707">
    <property type="entry name" value="PECTINESTERASE"/>
    <property type="match status" value="1"/>
</dbReference>
<keyword evidence="8 13" id="KW-0378">Hydrolase</keyword>
<evidence type="ECO:0000256" key="6">
    <source>
        <dbReference type="ARBA" id="ARBA00022512"/>
    </source>
</evidence>
<evidence type="ECO:0000256" key="14">
    <source>
        <dbReference type="SAM" id="MobiDB-lite"/>
    </source>
</evidence>
<reference evidence="17 18" key="1">
    <citation type="submission" date="2024-05" db="EMBL/GenBank/DDBJ databases">
        <title>De novo assembly of an allotetraploid wild potato.</title>
        <authorList>
            <person name="Hosaka A.J."/>
        </authorList>
    </citation>
    <scope>NUCLEOTIDE SEQUENCE [LARGE SCALE GENOMIC DNA]</scope>
    <source>
        <tissue evidence="17">Young leaves</tissue>
    </source>
</reference>
<dbReference type="NCBIfam" id="TIGR01614">
    <property type="entry name" value="PME_inhib"/>
    <property type="match status" value="1"/>
</dbReference>
<dbReference type="CDD" id="cd15798">
    <property type="entry name" value="PMEI-like_3"/>
    <property type="match status" value="1"/>
</dbReference>
<dbReference type="Pfam" id="PF04043">
    <property type="entry name" value="PMEI"/>
    <property type="match status" value="1"/>
</dbReference>
<accession>A0ABD2SWI8</accession>
<keyword evidence="15" id="KW-0472">Membrane</keyword>
<keyword evidence="15" id="KW-0812">Transmembrane</keyword>
<dbReference type="SUPFAM" id="SSF101148">
    <property type="entry name" value="Plant invertase/pectin methylesterase inhibitor"/>
    <property type="match status" value="1"/>
</dbReference>
<sequence>FINKTSFLFSWLQLIDRKEGKSIIKTKKQKNSEKKLKMVGKIVVSFVSLILLVGVIVGVVVVVNKNGDSKEDESTKVQMKKVHEFCQATEFKDQCAKSLESVAKNESATVQDYLMAAFQTTLDEVKKGLDEAGKTNVDKGADPYNHMAIDDCKQLLQSAIEELEGALSLVGETDAESIHEYTLDLLNWIGGVYAYQSICLDAIEKPEYKSAIEKGLVNATQLTNNAISIVAKMSDVLKSFNIQIPEGFLDGNSNSSPHRRLLDANKVDQDGYPTWFPAADRKLLEKSSKGKGKGKGGAAPGGGPPLPPVGSGPLTPHAIVAKDGSGKFQTVNEAIKAYPANHQGRYIVYVKAGVYVEQVTVDKKQPNVFMYGDGAGKTIISCDKNYGKMRITTMNTATVGVNSEGFIAKGITFRNTAGPDGEQAVALRISGDRGAVFDCSIEGNQDTLYYQTFRQFYRNCVVSGTIDFIFGMGSAVIQNSEIILRRPRLTSRNTVTADGRDVEGQITGVVLQNCKIVAEQSLFADRLKYEHYLTRPWKKFSTNVFMESEIGDLIRPEGYLIWEAKEPNHFEDTCEVYEYANRGPGANTNGRNKIFKKFKVLSPQEATKYTVGTFLQANAWLPGTSAPFYLGLGGK</sequence>
<proteinExistence type="inferred from homology"/>
<evidence type="ECO:0000256" key="8">
    <source>
        <dbReference type="ARBA" id="ARBA00022801"/>
    </source>
</evidence>
<evidence type="ECO:0000259" key="16">
    <source>
        <dbReference type="SMART" id="SM00856"/>
    </source>
</evidence>
<dbReference type="PROSITE" id="PS00503">
    <property type="entry name" value="PECTINESTERASE_2"/>
    <property type="match status" value="1"/>
</dbReference>
<keyword evidence="18" id="KW-1185">Reference proteome</keyword>
<feature type="non-terminal residue" evidence="17">
    <location>
        <position position="1"/>
    </location>
</feature>
<dbReference type="InterPro" id="IPR035513">
    <property type="entry name" value="Invertase/methylesterase_inhib"/>
</dbReference>
<dbReference type="GO" id="GO:0042545">
    <property type="term" value="P:cell wall modification"/>
    <property type="evidence" value="ECO:0007669"/>
    <property type="project" value="UniProtKB-UniRule"/>
</dbReference>
<evidence type="ECO:0000256" key="15">
    <source>
        <dbReference type="SAM" id="Phobius"/>
    </source>
</evidence>
<evidence type="ECO:0000256" key="4">
    <source>
        <dbReference type="ARBA" id="ARBA00007786"/>
    </source>
</evidence>
<evidence type="ECO:0000256" key="10">
    <source>
        <dbReference type="ARBA" id="ARBA00023316"/>
    </source>
</evidence>
<dbReference type="InterPro" id="IPR011050">
    <property type="entry name" value="Pectin_lyase_fold/virulence"/>
</dbReference>
<feature type="domain" description="Pectinesterase inhibitor" evidence="16">
    <location>
        <begin position="77"/>
        <end position="229"/>
    </location>
</feature>
<gene>
    <name evidence="17" type="ORF">AABB24_021797</name>
</gene>
<evidence type="ECO:0000256" key="2">
    <source>
        <dbReference type="ARBA" id="ARBA00005184"/>
    </source>
</evidence>
<dbReference type="Gene3D" id="1.20.140.40">
    <property type="entry name" value="Invertase/pectin methylesterase inhibitor family protein"/>
    <property type="match status" value="1"/>
</dbReference>
<evidence type="ECO:0000313" key="18">
    <source>
        <dbReference type="Proteomes" id="UP001627284"/>
    </source>
</evidence>
<dbReference type="SMART" id="SM00856">
    <property type="entry name" value="PMEI"/>
    <property type="match status" value="1"/>
</dbReference>
<evidence type="ECO:0000256" key="3">
    <source>
        <dbReference type="ARBA" id="ARBA00006027"/>
    </source>
</evidence>
<dbReference type="GO" id="GO:0045490">
    <property type="term" value="P:pectin catabolic process"/>
    <property type="evidence" value="ECO:0007669"/>
    <property type="project" value="UniProtKB-UniRule"/>
</dbReference>
<dbReference type="InterPro" id="IPR006501">
    <property type="entry name" value="Pectinesterase_inhib_dom"/>
</dbReference>
<evidence type="ECO:0000256" key="1">
    <source>
        <dbReference type="ARBA" id="ARBA00004191"/>
    </source>
</evidence>
<dbReference type="FunFam" id="2.160.20.10:FF:000029">
    <property type="entry name" value="Pectinesterase 4"/>
    <property type="match status" value="1"/>
</dbReference>
<evidence type="ECO:0000256" key="5">
    <source>
        <dbReference type="ARBA" id="ARBA00013229"/>
    </source>
</evidence>
<comment type="subcellular location">
    <subcellularLocation>
        <location evidence="1">Secreted</location>
        <location evidence="1">Cell wall</location>
    </subcellularLocation>
</comment>
<feature type="active site" evidence="12">
    <location>
        <position position="467"/>
    </location>
</feature>
<protein>
    <recommendedName>
        <fullName evidence="5 13">Pectinesterase</fullName>
        <ecNumber evidence="5 13">3.1.1.11</ecNumber>
    </recommendedName>
</protein>
<keyword evidence="7" id="KW-0964">Secreted</keyword>
<feature type="region of interest" description="Disordered" evidence="14">
    <location>
        <begin position="286"/>
        <end position="317"/>
    </location>
</feature>
<evidence type="ECO:0000256" key="7">
    <source>
        <dbReference type="ARBA" id="ARBA00022525"/>
    </source>
</evidence>